<protein>
    <submittedName>
        <fullName evidence="3">Uncharacterized protein</fullName>
    </submittedName>
</protein>
<evidence type="ECO:0000313" key="4">
    <source>
        <dbReference type="Proteomes" id="UP000298030"/>
    </source>
</evidence>
<organism evidence="3 4">
    <name type="scientific">Coprinellus micaceus</name>
    <name type="common">Glistening ink-cap mushroom</name>
    <name type="synonym">Coprinus micaceus</name>
    <dbReference type="NCBI Taxonomy" id="71717"/>
    <lineage>
        <taxon>Eukaryota</taxon>
        <taxon>Fungi</taxon>
        <taxon>Dikarya</taxon>
        <taxon>Basidiomycota</taxon>
        <taxon>Agaricomycotina</taxon>
        <taxon>Agaricomycetes</taxon>
        <taxon>Agaricomycetidae</taxon>
        <taxon>Agaricales</taxon>
        <taxon>Agaricineae</taxon>
        <taxon>Psathyrellaceae</taxon>
        <taxon>Coprinellus</taxon>
    </lineage>
</organism>
<accession>A0A4Y7TE81</accession>
<reference evidence="3 4" key="1">
    <citation type="journal article" date="2019" name="Nat. Ecol. Evol.">
        <title>Megaphylogeny resolves global patterns of mushroom evolution.</title>
        <authorList>
            <person name="Varga T."/>
            <person name="Krizsan K."/>
            <person name="Foldi C."/>
            <person name="Dima B."/>
            <person name="Sanchez-Garcia M."/>
            <person name="Sanchez-Ramirez S."/>
            <person name="Szollosi G.J."/>
            <person name="Szarkandi J.G."/>
            <person name="Papp V."/>
            <person name="Albert L."/>
            <person name="Andreopoulos W."/>
            <person name="Angelini C."/>
            <person name="Antonin V."/>
            <person name="Barry K.W."/>
            <person name="Bougher N.L."/>
            <person name="Buchanan P."/>
            <person name="Buyck B."/>
            <person name="Bense V."/>
            <person name="Catcheside P."/>
            <person name="Chovatia M."/>
            <person name="Cooper J."/>
            <person name="Damon W."/>
            <person name="Desjardin D."/>
            <person name="Finy P."/>
            <person name="Geml J."/>
            <person name="Haridas S."/>
            <person name="Hughes K."/>
            <person name="Justo A."/>
            <person name="Karasinski D."/>
            <person name="Kautmanova I."/>
            <person name="Kiss B."/>
            <person name="Kocsube S."/>
            <person name="Kotiranta H."/>
            <person name="LaButti K.M."/>
            <person name="Lechner B.E."/>
            <person name="Liimatainen K."/>
            <person name="Lipzen A."/>
            <person name="Lukacs Z."/>
            <person name="Mihaltcheva S."/>
            <person name="Morgado L.N."/>
            <person name="Niskanen T."/>
            <person name="Noordeloos M.E."/>
            <person name="Ohm R.A."/>
            <person name="Ortiz-Santana B."/>
            <person name="Ovrebo C."/>
            <person name="Racz N."/>
            <person name="Riley R."/>
            <person name="Savchenko A."/>
            <person name="Shiryaev A."/>
            <person name="Soop K."/>
            <person name="Spirin V."/>
            <person name="Szebenyi C."/>
            <person name="Tomsovsky M."/>
            <person name="Tulloss R.E."/>
            <person name="Uehling J."/>
            <person name="Grigoriev I.V."/>
            <person name="Vagvolgyi C."/>
            <person name="Papp T."/>
            <person name="Martin F.M."/>
            <person name="Miettinen O."/>
            <person name="Hibbett D.S."/>
            <person name="Nagy L.G."/>
        </authorList>
    </citation>
    <scope>NUCLEOTIDE SEQUENCE [LARGE SCALE GENOMIC DNA]</scope>
    <source>
        <strain evidence="3 4">FP101781</strain>
    </source>
</reference>
<evidence type="ECO:0000256" key="2">
    <source>
        <dbReference type="SAM" id="MobiDB-lite"/>
    </source>
</evidence>
<dbReference type="EMBL" id="QPFP01000015">
    <property type="protein sequence ID" value="TEB32487.1"/>
    <property type="molecule type" value="Genomic_DNA"/>
</dbReference>
<evidence type="ECO:0000256" key="1">
    <source>
        <dbReference type="SAM" id="Coils"/>
    </source>
</evidence>
<dbReference type="AlphaFoldDB" id="A0A4Y7TE81"/>
<dbReference type="OrthoDB" id="3363533at2759"/>
<proteinExistence type="predicted"/>
<comment type="caution">
    <text evidence="3">The sequence shown here is derived from an EMBL/GenBank/DDBJ whole genome shotgun (WGS) entry which is preliminary data.</text>
</comment>
<evidence type="ECO:0000313" key="3">
    <source>
        <dbReference type="EMBL" id="TEB32487.1"/>
    </source>
</evidence>
<keyword evidence="1" id="KW-0175">Coiled coil</keyword>
<dbReference type="Proteomes" id="UP000298030">
    <property type="component" value="Unassembled WGS sequence"/>
</dbReference>
<feature type="coiled-coil region" evidence="1">
    <location>
        <begin position="40"/>
        <end position="111"/>
    </location>
</feature>
<name>A0A4Y7TE81_COPMI</name>
<gene>
    <name evidence="3" type="ORF">FA13DRAFT_1662822</name>
</gene>
<sequence length="263" mass="29401">MRRAQSVRHYARPSLALASDDLGMLREGAESDEDVLRKQLIEKDRECDRLNAVVQALQSQLAQRPPLESVQEIQKEYKNLDLILQGTQRENERCMAELERSKQREKLLERKLCEIAGDNWQSSLDIPPAPASAIALGGRHQRSNTISGSPLHPATTLSGIHGSPSPGGRRSQDTPQSEEREVLSSSQLSRRAQKTDKANQEAAAAQKEALFAHIENVKLLVLGMEQRLQTREGKLTKTIEKAEKESQRFEILRKDVAEIAVDG</sequence>
<keyword evidence="4" id="KW-1185">Reference proteome</keyword>
<feature type="region of interest" description="Disordered" evidence="2">
    <location>
        <begin position="136"/>
        <end position="201"/>
    </location>
</feature>